<dbReference type="EMBL" id="CASHTH010002825">
    <property type="protein sequence ID" value="CAI8035723.1"/>
    <property type="molecule type" value="Genomic_DNA"/>
</dbReference>
<keyword evidence="4" id="KW-1185">Reference proteome</keyword>
<accession>A0AA35WVT9</accession>
<dbReference type="AlphaFoldDB" id="A0AA35WVT9"/>
<dbReference type="GO" id="GO:0016616">
    <property type="term" value="F:oxidoreductase activity, acting on the CH-OH group of donors, NAD or NADP as acceptor"/>
    <property type="evidence" value="ECO:0007669"/>
    <property type="project" value="TreeGrafter"/>
</dbReference>
<dbReference type="InterPro" id="IPR036291">
    <property type="entry name" value="NAD(P)-bd_dom_sf"/>
</dbReference>
<organism evidence="3 4">
    <name type="scientific">Geodia barretti</name>
    <name type="common">Barrett's horny sponge</name>
    <dbReference type="NCBI Taxonomy" id="519541"/>
    <lineage>
        <taxon>Eukaryota</taxon>
        <taxon>Metazoa</taxon>
        <taxon>Porifera</taxon>
        <taxon>Demospongiae</taxon>
        <taxon>Heteroscleromorpha</taxon>
        <taxon>Tetractinellida</taxon>
        <taxon>Astrophorina</taxon>
        <taxon>Geodiidae</taxon>
        <taxon>Geodia</taxon>
    </lineage>
</organism>
<name>A0AA35WVT9_GEOBA</name>
<dbReference type="InterPro" id="IPR002347">
    <property type="entry name" value="SDR_fam"/>
</dbReference>
<sequence length="259" mass="27507">MEVGKSPSVFDLTGQRAIVTGASRGLGRHFALTLALAGAEVALAARGIDRLKAAVKEIEGFGSCAVAIQVDVTDGKSVRACVETAEKTLGPIDILVNNAGIAVTKPLLEHAEEDWDSVLDTNLKGVWLMAQEVARRMVHRGQGGSIINIASVLGERGISQLPGILRFQGGIINLTRAMAVELAPHGIRVNAIAPGYIETDMNRQFFTTQVGQRLIKRIPQRRLGQVEDLDGVLLLLSSDASRYMTGSVTTVDGGQSASL</sequence>
<gene>
    <name evidence="3" type="ORF">GBAR_LOCUS20025</name>
</gene>
<comment type="pathway">
    <text evidence="1">Lipid metabolism; fatty acid biosynthesis.</text>
</comment>
<dbReference type="PRINTS" id="PR00081">
    <property type="entry name" value="GDHRDH"/>
</dbReference>
<evidence type="ECO:0000313" key="3">
    <source>
        <dbReference type="EMBL" id="CAI8035723.1"/>
    </source>
</evidence>
<dbReference type="Gene3D" id="3.40.50.720">
    <property type="entry name" value="NAD(P)-binding Rossmann-like Domain"/>
    <property type="match status" value="1"/>
</dbReference>
<dbReference type="FunFam" id="3.40.50.720:FF:000084">
    <property type="entry name" value="Short-chain dehydrogenase reductase"/>
    <property type="match status" value="1"/>
</dbReference>
<proteinExistence type="inferred from homology"/>
<protein>
    <submittedName>
        <fullName evidence="3">Gluconate 5-dehydrogenase</fullName>
    </submittedName>
</protein>
<reference evidence="3" key="1">
    <citation type="submission" date="2023-03" db="EMBL/GenBank/DDBJ databases">
        <authorList>
            <person name="Steffen K."/>
            <person name="Cardenas P."/>
        </authorList>
    </citation>
    <scope>NUCLEOTIDE SEQUENCE</scope>
</reference>
<dbReference type="PRINTS" id="PR00080">
    <property type="entry name" value="SDRFAMILY"/>
</dbReference>
<dbReference type="GO" id="GO:0030497">
    <property type="term" value="P:fatty acid elongation"/>
    <property type="evidence" value="ECO:0007669"/>
    <property type="project" value="TreeGrafter"/>
</dbReference>
<evidence type="ECO:0000256" key="2">
    <source>
        <dbReference type="ARBA" id="ARBA00006484"/>
    </source>
</evidence>
<dbReference type="Pfam" id="PF13561">
    <property type="entry name" value="adh_short_C2"/>
    <property type="match status" value="1"/>
</dbReference>
<evidence type="ECO:0000256" key="1">
    <source>
        <dbReference type="ARBA" id="ARBA00005194"/>
    </source>
</evidence>
<dbReference type="PANTHER" id="PTHR42760">
    <property type="entry name" value="SHORT-CHAIN DEHYDROGENASES/REDUCTASES FAMILY MEMBER"/>
    <property type="match status" value="1"/>
</dbReference>
<dbReference type="PANTHER" id="PTHR42760:SF135">
    <property type="entry name" value="BLL7886 PROTEIN"/>
    <property type="match status" value="1"/>
</dbReference>
<dbReference type="Proteomes" id="UP001174909">
    <property type="component" value="Unassembled WGS sequence"/>
</dbReference>
<evidence type="ECO:0000313" key="4">
    <source>
        <dbReference type="Proteomes" id="UP001174909"/>
    </source>
</evidence>
<dbReference type="SUPFAM" id="SSF51735">
    <property type="entry name" value="NAD(P)-binding Rossmann-fold domains"/>
    <property type="match status" value="1"/>
</dbReference>
<comment type="caution">
    <text evidence="3">The sequence shown here is derived from an EMBL/GenBank/DDBJ whole genome shotgun (WGS) entry which is preliminary data.</text>
</comment>
<comment type="similarity">
    <text evidence="2">Belongs to the short-chain dehydrogenases/reductases (SDR) family.</text>
</comment>